<dbReference type="NCBIfam" id="TIGR02776">
    <property type="entry name" value="NHEJ_ligase_prk"/>
    <property type="match status" value="1"/>
</dbReference>
<dbReference type="NCBIfam" id="TIGR02778">
    <property type="entry name" value="ligD_pol"/>
    <property type="match status" value="1"/>
</dbReference>
<evidence type="ECO:0000313" key="24">
    <source>
        <dbReference type="Proteomes" id="UP001156691"/>
    </source>
</evidence>
<evidence type="ECO:0000256" key="12">
    <source>
        <dbReference type="ARBA" id="ARBA00022840"/>
    </source>
</evidence>
<evidence type="ECO:0000256" key="10">
    <source>
        <dbReference type="ARBA" id="ARBA00022801"/>
    </source>
</evidence>
<evidence type="ECO:0000256" key="11">
    <source>
        <dbReference type="ARBA" id="ARBA00022839"/>
    </source>
</evidence>
<keyword evidence="7" id="KW-0479">Metal-binding</keyword>
<evidence type="ECO:0000256" key="20">
    <source>
        <dbReference type="ARBA" id="ARBA00034003"/>
    </source>
</evidence>
<keyword evidence="12" id="KW-0067">ATP-binding</keyword>
<dbReference type="InterPro" id="IPR012310">
    <property type="entry name" value="DNA_ligase_ATP-dep_cent"/>
</dbReference>
<keyword evidence="3 23" id="KW-0436">Ligase</keyword>
<proteinExistence type="predicted"/>
<feature type="region of interest" description="Disordered" evidence="21">
    <location>
        <begin position="554"/>
        <end position="592"/>
    </location>
</feature>
<dbReference type="Pfam" id="PF01068">
    <property type="entry name" value="DNA_ligase_A_M"/>
    <property type="match status" value="1"/>
</dbReference>
<keyword evidence="4" id="KW-0808">Transferase</keyword>
<name>A0ABQ5W5S3_9HYPH</name>
<evidence type="ECO:0000256" key="19">
    <source>
        <dbReference type="ARBA" id="ARBA00029943"/>
    </source>
</evidence>
<dbReference type="Gene3D" id="2.40.50.140">
    <property type="entry name" value="Nucleic acid-binding proteins"/>
    <property type="match status" value="1"/>
</dbReference>
<keyword evidence="16" id="KW-0234">DNA repair</keyword>
<dbReference type="InterPro" id="IPR012309">
    <property type="entry name" value="DNA_ligase_ATP-dep_C"/>
</dbReference>
<keyword evidence="8" id="KW-0547">Nucleotide-binding</keyword>
<dbReference type="SUPFAM" id="SSF50249">
    <property type="entry name" value="Nucleic acid-binding proteins"/>
    <property type="match status" value="1"/>
</dbReference>
<gene>
    <name evidence="23" type="ORF">GCM10010862_25400</name>
</gene>
<dbReference type="Pfam" id="PF21686">
    <property type="entry name" value="LigD_Prim-Pol"/>
    <property type="match status" value="1"/>
</dbReference>
<evidence type="ECO:0000256" key="21">
    <source>
        <dbReference type="SAM" id="MobiDB-lite"/>
    </source>
</evidence>
<dbReference type="PANTHER" id="PTHR42705:SF2">
    <property type="entry name" value="BIFUNCTIONAL NON-HOMOLOGOUS END JOINING PROTEIN LIGD"/>
    <property type="match status" value="1"/>
</dbReference>
<keyword evidence="5" id="KW-0548">Nucleotidyltransferase</keyword>
<evidence type="ECO:0000259" key="22">
    <source>
        <dbReference type="PROSITE" id="PS50160"/>
    </source>
</evidence>
<dbReference type="Gene3D" id="3.90.920.10">
    <property type="entry name" value="DNA primase, PRIM domain"/>
    <property type="match status" value="1"/>
</dbReference>
<feature type="domain" description="ATP-dependent DNA ligase family profile" evidence="22">
    <location>
        <begin position="335"/>
        <end position="469"/>
    </location>
</feature>
<dbReference type="Proteomes" id="UP001156691">
    <property type="component" value="Unassembled WGS sequence"/>
</dbReference>
<evidence type="ECO:0000256" key="5">
    <source>
        <dbReference type="ARBA" id="ARBA00022695"/>
    </source>
</evidence>
<sequence length="890" mass="99598">MAEKADTLLKEYRARRDFAKTQEPEGAARAGTGKQLSFVVQKHDATRLHYDFRIELDGVLKSWAVTKGPSDNPEDKRLAVRVEDHPLDYGGFEGTIPEGEYGGGTVMLWDEGTWEPIGDPHEGLQKGDLKMRLNGQRMKGDWVLVHMKGRDSKRRGAAARQNWLLIKHRDRYARDEGTLTERFTRSVSTGRDLEGIAKGLKPKKRTRTPAKAVWQSNADETEEDKPAPAARARKPRPGTKPLPEFRPPQLATLVDAVPQGDDWLFEMKYDGYRCFAAISGGSVRLYTRNGNDWTDKFGALVDPFSRLTRGSALIDGEICAFDDKGRTDFTTLKTALSEGGELVFFAFDLLERDGKDLSRRPLKERKDDLKDLLGKIERSSSIQFSEHVTGNGQRVFDHICRAGHEGIIAKLASAPYRGERTRSWLKVKCTKRQEFVIGGWRPSEKKRTFASLLLGTFEGDKLIYRGRVGTGFNTKGSIELQKKLDALARKTKAFEEVPRDIVRRARWVEPELVAEVAFTETTPDNYLRHPSFLALREDIQAKGVVMETPRPIETVEPAARDEAKDKAKNKSKTTTARKTTTTGGKAAHLPVEEGLAAAEREGVRLTSPDRVIYPEQGVTKAELVAYYAAVAERMLPYIADRPLSLVRCPQGRAKYCFFQKHDTGGFPSEMKSVAIVEKEGEKEDYFYIDSLAGLIAGTQMNVLEWHLWGSRRTSIEKPERLIFDIDPDVGLDFAAVKAAAVDLRSELAGLGLESFAMVTGGKGVHVIVPIRPRLEWPQVKEFCRGFAQKLAGEQPDRYTANLSKAQRKGKLFIDYLRNERGSTAIAPWSTRSRQGAPVAVPVTWDELDGVEKANQFSLAAAVEQARGPDPWKGYFDLKQGLTKAMLDKLT</sequence>
<keyword evidence="9" id="KW-0227">DNA damage</keyword>
<keyword evidence="6" id="KW-0540">Nuclease</keyword>
<feature type="compositionally biased region" description="Basic and acidic residues" evidence="21">
    <location>
        <begin position="558"/>
        <end position="568"/>
    </location>
</feature>
<evidence type="ECO:0000313" key="23">
    <source>
        <dbReference type="EMBL" id="GLQ55281.1"/>
    </source>
</evidence>
<evidence type="ECO:0000256" key="8">
    <source>
        <dbReference type="ARBA" id="ARBA00022741"/>
    </source>
</evidence>
<dbReference type="Pfam" id="PF13298">
    <property type="entry name" value="LigD_N"/>
    <property type="match status" value="1"/>
</dbReference>
<dbReference type="PROSITE" id="PS50160">
    <property type="entry name" value="DNA_LIGASE_A3"/>
    <property type="match status" value="1"/>
</dbReference>
<evidence type="ECO:0000256" key="2">
    <source>
        <dbReference type="ARBA" id="ARBA00012727"/>
    </source>
</evidence>
<keyword evidence="13" id="KW-0239">DNA-directed DNA polymerase</keyword>
<dbReference type="InterPro" id="IPR014143">
    <property type="entry name" value="NHEJ_ligase_prk"/>
</dbReference>
<dbReference type="SUPFAM" id="SSF56091">
    <property type="entry name" value="DNA ligase/mRNA capping enzyme, catalytic domain"/>
    <property type="match status" value="1"/>
</dbReference>
<dbReference type="InterPro" id="IPR014145">
    <property type="entry name" value="LigD_pol_dom"/>
</dbReference>
<dbReference type="PANTHER" id="PTHR42705">
    <property type="entry name" value="BIFUNCTIONAL NON-HOMOLOGOUS END JOINING PROTEIN LIGD"/>
    <property type="match status" value="1"/>
</dbReference>
<evidence type="ECO:0000256" key="18">
    <source>
        <dbReference type="ARBA" id="ARBA00023268"/>
    </source>
</evidence>
<dbReference type="CDD" id="cd04862">
    <property type="entry name" value="PaeLigD_Pol_like"/>
    <property type="match status" value="1"/>
</dbReference>
<dbReference type="InterPro" id="IPR052171">
    <property type="entry name" value="NHEJ_LigD"/>
</dbReference>
<dbReference type="EC" id="6.5.1.1" evidence="2"/>
<evidence type="ECO:0000256" key="7">
    <source>
        <dbReference type="ARBA" id="ARBA00022723"/>
    </source>
</evidence>
<evidence type="ECO:0000256" key="6">
    <source>
        <dbReference type="ARBA" id="ARBA00022722"/>
    </source>
</evidence>
<evidence type="ECO:0000256" key="4">
    <source>
        <dbReference type="ARBA" id="ARBA00022679"/>
    </source>
</evidence>
<keyword evidence="11" id="KW-0269">Exonuclease</keyword>
<dbReference type="RefSeq" id="WP_284340704.1">
    <property type="nucleotide sequence ID" value="NZ_BSNS01000011.1"/>
</dbReference>
<evidence type="ECO:0000256" key="1">
    <source>
        <dbReference type="ARBA" id="ARBA00001936"/>
    </source>
</evidence>
<dbReference type="NCBIfam" id="TIGR02779">
    <property type="entry name" value="NHEJ_ligase_lig"/>
    <property type="match status" value="1"/>
</dbReference>
<feature type="compositionally biased region" description="Low complexity" evidence="21">
    <location>
        <begin position="572"/>
        <end position="587"/>
    </location>
</feature>
<dbReference type="CDD" id="cd07906">
    <property type="entry name" value="Adenylation_DNA_ligase_LigD_LigC"/>
    <property type="match status" value="1"/>
</dbReference>
<dbReference type="CDD" id="cd07971">
    <property type="entry name" value="OBF_DNA_ligase_LigD"/>
    <property type="match status" value="1"/>
</dbReference>
<keyword evidence="17" id="KW-0464">Manganese</keyword>
<dbReference type="GO" id="GO:0016874">
    <property type="term" value="F:ligase activity"/>
    <property type="evidence" value="ECO:0007669"/>
    <property type="project" value="UniProtKB-KW"/>
</dbReference>
<dbReference type="NCBIfam" id="NF004628">
    <property type="entry name" value="PRK05972.1"/>
    <property type="match status" value="1"/>
</dbReference>
<keyword evidence="15" id="KW-0233">DNA recombination</keyword>
<dbReference type="InterPro" id="IPR014146">
    <property type="entry name" value="LigD_ligase_dom"/>
</dbReference>
<dbReference type="Pfam" id="PF04679">
    <property type="entry name" value="DNA_ligase_A_C"/>
    <property type="match status" value="1"/>
</dbReference>
<keyword evidence="18" id="KW-0511">Multifunctional enzyme</keyword>
<keyword evidence="14" id="KW-0238">DNA-binding</keyword>
<keyword evidence="24" id="KW-1185">Reference proteome</keyword>
<dbReference type="Gene3D" id="3.30.1490.70">
    <property type="match status" value="1"/>
</dbReference>
<reference evidence="24" key="1">
    <citation type="journal article" date="2019" name="Int. J. Syst. Evol. Microbiol.">
        <title>The Global Catalogue of Microorganisms (GCM) 10K type strain sequencing project: providing services to taxonomists for standard genome sequencing and annotation.</title>
        <authorList>
            <consortium name="The Broad Institute Genomics Platform"/>
            <consortium name="The Broad Institute Genome Sequencing Center for Infectious Disease"/>
            <person name="Wu L."/>
            <person name="Ma J."/>
        </authorList>
    </citation>
    <scope>NUCLEOTIDE SEQUENCE [LARGE SCALE GENOMIC DNA]</scope>
    <source>
        <strain evidence="24">NBRC 112416</strain>
    </source>
</reference>
<evidence type="ECO:0000256" key="9">
    <source>
        <dbReference type="ARBA" id="ARBA00022763"/>
    </source>
</evidence>
<dbReference type="NCBIfam" id="TIGR02777">
    <property type="entry name" value="LigD_PE_dom"/>
    <property type="match status" value="1"/>
</dbReference>
<evidence type="ECO:0000256" key="17">
    <source>
        <dbReference type="ARBA" id="ARBA00023211"/>
    </source>
</evidence>
<comment type="catalytic activity">
    <reaction evidence="20">
        <text>ATP + (deoxyribonucleotide)n-3'-hydroxyl + 5'-phospho-(deoxyribonucleotide)m = (deoxyribonucleotide)n+m + AMP + diphosphate.</text>
        <dbReference type="EC" id="6.5.1.1"/>
    </reaction>
</comment>
<organism evidence="23 24">
    <name type="scientific">Devosia nitrariae</name>
    <dbReference type="NCBI Taxonomy" id="2071872"/>
    <lineage>
        <taxon>Bacteria</taxon>
        <taxon>Pseudomonadati</taxon>
        <taxon>Pseudomonadota</taxon>
        <taxon>Alphaproteobacteria</taxon>
        <taxon>Hyphomicrobiales</taxon>
        <taxon>Devosiaceae</taxon>
        <taxon>Devosia</taxon>
    </lineage>
</organism>
<evidence type="ECO:0000256" key="3">
    <source>
        <dbReference type="ARBA" id="ARBA00022598"/>
    </source>
</evidence>
<feature type="region of interest" description="Disordered" evidence="21">
    <location>
        <begin position="201"/>
        <end position="246"/>
    </location>
</feature>
<comment type="cofactor">
    <cofactor evidence="1">
        <name>Mn(2+)</name>
        <dbReference type="ChEBI" id="CHEBI:29035"/>
    </cofactor>
</comment>
<dbReference type="InterPro" id="IPR014144">
    <property type="entry name" value="LigD_PE_domain"/>
</dbReference>
<protein>
    <recommendedName>
        <fullName evidence="2">DNA ligase (ATP)</fullName>
        <ecNumber evidence="2">6.5.1.1</ecNumber>
    </recommendedName>
    <alternativeName>
        <fullName evidence="19">NHEJ DNA polymerase</fullName>
    </alternativeName>
</protein>
<keyword evidence="10" id="KW-0378">Hydrolase</keyword>
<evidence type="ECO:0000256" key="16">
    <source>
        <dbReference type="ARBA" id="ARBA00023204"/>
    </source>
</evidence>
<accession>A0ABQ5W5S3</accession>
<comment type="caution">
    <text evidence="23">The sequence shown here is derived from an EMBL/GenBank/DDBJ whole genome shotgun (WGS) entry which is preliminary data.</text>
</comment>
<dbReference type="Gene3D" id="3.30.470.30">
    <property type="entry name" value="DNA ligase/mRNA capping enzyme"/>
    <property type="match status" value="1"/>
</dbReference>
<evidence type="ECO:0000256" key="14">
    <source>
        <dbReference type="ARBA" id="ARBA00023125"/>
    </source>
</evidence>
<dbReference type="EMBL" id="BSNS01000011">
    <property type="protein sequence ID" value="GLQ55281.1"/>
    <property type="molecule type" value="Genomic_DNA"/>
</dbReference>
<dbReference type="InterPro" id="IPR033651">
    <property type="entry name" value="PaeLigD_Pol-like"/>
</dbReference>
<evidence type="ECO:0000256" key="15">
    <source>
        <dbReference type="ARBA" id="ARBA00023172"/>
    </source>
</evidence>
<evidence type="ECO:0000256" key="13">
    <source>
        <dbReference type="ARBA" id="ARBA00022932"/>
    </source>
</evidence>
<dbReference type="InterPro" id="IPR012340">
    <property type="entry name" value="NA-bd_OB-fold"/>
</dbReference>